<dbReference type="Proteomes" id="UP001281003">
    <property type="component" value="Unassembled WGS sequence"/>
</dbReference>
<reference evidence="1" key="1">
    <citation type="journal article" date="2023" name="Mol. Phylogenet. Evol.">
        <title>Genome-scale phylogeny and comparative genomics of the fungal order Sordariales.</title>
        <authorList>
            <person name="Hensen N."/>
            <person name="Bonometti L."/>
            <person name="Westerberg I."/>
            <person name="Brannstrom I.O."/>
            <person name="Guillou S."/>
            <person name="Cros-Aarteil S."/>
            <person name="Calhoun S."/>
            <person name="Haridas S."/>
            <person name="Kuo A."/>
            <person name="Mondo S."/>
            <person name="Pangilinan J."/>
            <person name="Riley R."/>
            <person name="LaButti K."/>
            <person name="Andreopoulos B."/>
            <person name="Lipzen A."/>
            <person name="Chen C."/>
            <person name="Yan M."/>
            <person name="Daum C."/>
            <person name="Ng V."/>
            <person name="Clum A."/>
            <person name="Steindorff A."/>
            <person name="Ohm R.A."/>
            <person name="Martin F."/>
            <person name="Silar P."/>
            <person name="Natvig D.O."/>
            <person name="Lalanne C."/>
            <person name="Gautier V."/>
            <person name="Ament-Velasquez S.L."/>
            <person name="Kruys A."/>
            <person name="Hutchinson M.I."/>
            <person name="Powell A.J."/>
            <person name="Barry K."/>
            <person name="Miller A.N."/>
            <person name="Grigoriev I.V."/>
            <person name="Debuchy R."/>
            <person name="Gladieux P."/>
            <person name="Hiltunen Thoren M."/>
            <person name="Johannesson H."/>
        </authorList>
    </citation>
    <scope>NUCLEOTIDE SEQUENCE</scope>
    <source>
        <strain evidence="1">FGSC 1904</strain>
    </source>
</reference>
<accession>A0AAE0PGA8</accession>
<proteinExistence type="predicted"/>
<keyword evidence="2" id="KW-1185">Reference proteome</keyword>
<comment type="caution">
    <text evidence="1">The sequence shown here is derived from an EMBL/GenBank/DDBJ whole genome shotgun (WGS) entry which is preliminary data.</text>
</comment>
<feature type="non-terminal residue" evidence="1">
    <location>
        <position position="1"/>
    </location>
</feature>
<evidence type="ECO:0000313" key="2">
    <source>
        <dbReference type="Proteomes" id="UP001281003"/>
    </source>
</evidence>
<protein>
    <submittedName>
        <fullName evidence="1">Uncharacterized protein</fullName>
    </submittedName>
</protein>
<dbReference type="AlphaFoldDB" id="A0AAE0PGA8"/>
<feature type="non-terminal residue" evidence="1">
    <location>
        <position position="87"/>
    </location>
</feature>
<reference evidence="1" key="2">
    <citation type="submission" date="2023-07" db="EMBL/GenBank/DDBJ databases">
        <authorList>
            <consortium name="Lawrence Berkeley National Laboratory"/>
            <person name="Haridas S."/>
            <person name="Hensen N."/>
            <person name="Bonometti L."/>
            <person name="Westerberg I."/>
            <person name="Brannstrom I.O."/>
            <person name="Guillou S."/>
            <person name="Cros-Aarteil S."/>
            <person name="Calhoun S."/>
            <person name="Kuo A."/>
            <person name="Mondo S."/>
            <person name="Pangilinan J."/>
            <person name="Riley R."/>
            <person name="LaButti K."/>
            <person name="Andreopoulos B."/>
            <person name="Lipzen A."/>
            <person name="Chen C."/>
            <person name="Yanf M."/>
            <person name="Daum C."/>
            <person name="Ng V."/>
            <person name="Clum A."/>
            <person name="Steindorff A."/>
            <person name="Ohm R."/>
            <person name="Martin F."/>
            <person name="Silar P."/>
            <person name="Natvig D."/>
            <person name="Lalanne C."/>
            <person name="Gautier V."/>
            <person name="Ament-velasquez S.L."/>
            <person name="Kruys A."/>
            <person name="Hutchinson M.I."/>
            <person name="Powell A.J."/>
            <person name="Barry K."/>
            <person name="Miller A.N."/>
            <person name="Grigoriev I.V."/>
            <person name="Debuchy R."/>
            <person name="Gladieux P."/>
            <person name="Thoren M.H."/>
            <person name="Johannesson H."/>
        </authorList>
    </citation>
    <scope>NUCLEOTIDE SEQUENCE</scope>
    <source>
        <strain evidence="1">FGSC 1904</strain>
    </source>
</reference>
<sequence>PHLLVPFPHLFCTECKVPPRPRWKKSARQCFHCRKDKPDAEQIEAILERARRGLGSCSICYGPEDRGSNRLCRARYTQQVGKGARHK</sequence>
<name>A0AAE0PGA8_SORBR</name>
<dbReference type="EMBL" id="JAUTDP010000005">
    <property type="protein sequence ID" value="KAK3399395.1"/>
    <property type="molecule type" value="Genomic_DNA"/>
</dbReference>
<evidence type="ECO:0000313" key="1">
    <source>
        <dbReference type="EMBL" id="KAK3399395.1"/>
    </source>
</evidence>
<gene>
    <name evidence="1" type="ORF">B0T20DRAFT_320518</name>
</gene>
<organism evidence="1 2">
    <name type="scientific">Sordaria brevicollis</name>
    <dbReference type="NCBI Taxonomy" id="83679"/>
    <lineage>
        <taxon>Eukaryota</taxon>
        <taxon>Fungi</taxon>
        <taxon>Dikarya</taxon>
        <taxon>Ascomycota</taxon>
        <taxon>Pezizomycotina</taxon>
        <taxon>Sordariomycetes</taxon>
        <taxon>Sordariomycetidae</taxon>
        <taxon>Sordariales</taxon>
        <taxon>Sordariaceae</taxon>
        <taxon>Sordaria</taxon>
    </lineage>
</organism>